<comment type="caution">
    <text evidence="9">The sequence shown here is derived from an EMBL/GenBank/DDBJ whole genome shotgun (WGS) entry which is preliminary data.</text>
</comment>
<dbReference type="InterPro" id="IPR019931">
    <property type="entry name" value="LPXTG_anchor"/>
</dbReference>
<keyword evidence="5" id="KW-0812">Transmembrane</keyword>
<feature type="domain" description="DUF5979" evidence="7">
    <location>
        <begin position="509"/>
        <end position="612"/>
    </location>
</feature>
<feature type="domain" description="Choice-of-anchor A" evidence="8">
    <location>
        <begin position="67"/>
        <end position="385"/>
    </location>
</feature>
<evidence type="ECO:0000256" key="3">
    <source>
        <dbReference type="ARBA" id="ARBA00022729"/>
    </source>
</evidence>
<feature type="domain" description="DUF5979" evidence="7">
    <location>
        <begin position="739"/>
        <end position="846"/>
    </location>
</feature>
<evidence type="ECO:0000313" key="10">
    <source>
        <dbReference type="Proteomes" id="UP000438182"/>
    </source>
</evidence>
<dbReference type="InterPro" id="IPR026588">
    <property type="entry name" value="Choice_anch_A"/>
</dbReference>
<gene>
    <name evidence="9" type="ORF">GB864_13730</name>
</gene>
<dbReference type="Pfam" id="PF19407">
    <property type="entry name" value="DUF5979"/>
    <property type="match status" value="5"/>
</dbReference>
<name>A0A6I4NZ58_9MICO</name>
<evidence type="ECO:0000256" key="1">
    <source>
        <dbReference type="ARBA" id="ARBA00022512"/>
    </source>
</evidence>
<keyword evidence="2" id="KW-0964">Secreted</keyword>
<evidence type="ECO:0000256" key="4">
    <source>
        <dbReference type="ARBA" id="ARBA00023088"/>
    </source>
</evidence>
<accession>A0A6I4NZ58</accession>
<evidence type="ECO:0000259" key="6">
    <source>
        <dbReference type="Pfam" id="PF00746"/>
    </source>
</evidence>
<dbReference type="Pfam" id="PF20597">
    <property type="entry name" value="pAdhesive_15"/>
    <property type="match status" value="1"/>
</dbReference>
<protein>
    <submittedName>
        <fullName evidence="9">Choice-of-anchor A family protein</fullName>
    </submittedName>
</protein>
<feature type="domain" description="DUF5979" evidence="7">
    <location>
        <begin position="854"/>
        <end position="957"/>
    </location>
</feature>
<reference evidence="9 10" key="1">
    <citation type="submission" date="2019-12" db="EMBL/GenBank/DDBJ databases">
        <authorList>
            <person name="Kim Y.S."/>
        </authorList>
    </citation>
    <scope>NUCLEOTIDE SEQUENCE [LARGE SCALE GENOMIC DNA]</scope>
    <source>
        <strain evidence="9 10">MMS17-SY077</strain>
    </source>
</reference>
<dbReference type="Pfam" id="PF00746">
    <property type="entry name" value="Gram_pos_anchor"/>
    <property type="match status" value="1"/>
</dbReference>
<feature type="domain" description="Gram-positive cocci surface proteins LPxTG" evidence="6">
    <location>
        <begin position="1085"/>
        <end position="1127"/>
    </location>
</feature>
<feature type="domain" description="DUF5979" evidence="7">
    <location>
        <begin position="402"/>
        <end position="501"/>
    </location>
</feature>
<keyword evidence="5" id="KW-0472">Membrane</keyword>
<feature type="transmembrane region" description="Helical" evidence="5">
    <location>
        <begin position="1098"/>
        <end position="1120"/>
    </location>
</feature>
<sequence>MILATMDGGSVGARSEKPADGAKWGLRAIGRAASVVGAIALVAGLGVVASPTTPPSAWAAYPGTFNPLAMNGGFTVYAREDLVLGNTETEGSLAAGDAATYQGGGQYEIIHVATGTSDYTIPSVDGDPTRLLVGQYAPSSNGILAITSAGTTDPALQGDLKMVQRDGPWQGSDRAGWLRVNPDATQPDLAPIIDATAQIYPDGLTPPAAGVGAGSIYTADTSPDAVAGYVEANAEADYEQAADCLDGLVDGPGYPVGVAENDGDRVVLEPLSPDQPNVVDYDDIAGATDIQFSPDGPTPGAANPLIIQVPAGTTHVDGARADPVGAYAAYMFWDLSQVTGDVEVVSGGRIDGSIYAPNANLTVQASPLDGQVLGQNVVLEGGEVHSFIFAGTISCDADSGTFEVAKALSGIAPDDLPAGSTFTVNYTATEPDGTTVEGSLEVPADGTAVGAGEQFPIGTVVDFGEVTPATVPGYDWTDVAIDPDEITIGAGTASVVVTNTAEAIPEGGFAVSKAVDDAGVPVTGLAGTVTVDWVAVLDGAPVGAGTLDVPLDGTAVGPPGTFPEGTRIVLIEVRSSLPDIDGYRWSGTGWSPGRTFVIQGDATAQITVTNSVVPDTAPRTITIVKHAEGEATDPGYVYSLQYRDDPADPYTAVALPLDTPVTLAVDPAATTLELIEDPPTLDGSAVDTSAWDVPVLSWTDASGAPVQEDAPFGEAVDVPLEDGVDLALEIENSLLEGTFSISKEFAGIDPALVPAGLAFTVTWTATTPSGQVQDGVLRVPADGTAVGPVNGAGEPIPFPYGTEIVFDEAPAPGVNWLEWGEPVFDPVPLVIGAGGADAVSATVTNTAALRTATFQVDKRLIGIDQSELLTDSFTVDWTARTPAGTVSTGSFEVPADGTPAGPGVEFPLGTLVFVEEEPLEAADLPPNYRWVPTGWHPSAWVLIGADETPELTVTNAVVRLARFSVEKEVDGPAAGAVPPGTVFPIDWWLADQPQTPLDAQVGTPVLSPWIPVGRMVQLSEAEPPAVDGATWTAQDWSVDGTPVEPGENGRVSIRVVGDADPAVAFTVVNTLVPIPIPIPTPTPTPTPSPGTLPDTGAGFAPLTLVGGLAIALAGLALLLVDRLRRRRRA</sequence>
<evidence type="ECO:0000256" key="5">
    <source>
        <dbReference type="SAM" id="Phobius"/>
    </source>
</evidence>
<evidence type="ECO:0000313" key="9">
    <source>
        <dbReference type="EMBL" id="MWB99606.1"/>
    </source>
</evidence>
<proteinExistence type="predicted"/>
<keyword evidence="3" id="KW-0732">Signal</keyword>
<keyword evidence="5" id="KW-1133">Transmembrane helix</keyword>
<keyword evidence="10" id="KW-1185">Reference proteome</keyword>
<evidence type="ECO:0000259" key="7">
    <source>
        <dbReference type="Pfam" id="PF19407"/>
    </source>
</evidence>
<evidence type="ECO:0000259" key="8">
    <source>
        <dbReference type="Pfam" id="PF20597"/>
    </source>
</evidence>
<organism evidence="9 10">
    <name type="scientific">Agromyces seonyuensis</name>
    <dbReference type="NCBI Taxonomy" id="2662446"/>
    <lineage>
        <taxon>Bacteria</taxon>
        <taxon>Bacillati</taxon>
        <taxon>Actinomycetota</taxon>
        <taxon>Actinomycetes</taxon>
        <taxon>Micrococcales</taxon>
        <taxon>Microbacteriaceae</taxon>
        <taxon>Agromyces</taxon>
    </lineage>
</organism>
<dbReference type="NCBIfam" id="TIGR04215">
    <property type="entry name" value="choice_anch_A"/>
    <property type="match status" value="1"/>
</dbReference>
<dbReference type="InterPro" id="IPR046022">
    <property type="entry name" value="DUF5979"/>
</dbReference>
<dbReference type="EMBL" id="WSTA01000069">
    <property type="protein sequence ID" value="MWB99606.1"/>
    <property type="molecule type" value="Genomic_DNA"/>
</dbReference>
<keyword evidence="1" id="KW-0134">Cell wall</keyword>
<keyword evidence="4" id="KW-0572">Peptidoglycan-anchor</keyword>
<feature type="domain" description="DUF5979" evidence="7">
    <location>
        <begin position="963"/>
        <end position="1070"/>
    </location>
</feature>
<dbReference type="AlphaFoldDB" id="A0A6I4NZ58"/>
<evidence type="ECO:0000256" key="2">
    <source>
        <dbReference type="ARBA" id="ARBA00022525"/>
    </source>
</evidence>
<dbReference type="Proteomes" id="UP000438182">
    <property type="component" value="Unassembled WGS sequence"/>
</dbReference>